<dbReference type="EMBL" id="FLMQ01000055">
    <property type="protein sequence ID" value="SBP87975.1"/>
    <property type="molecule type" value="Genomic_DNA"/>
</dbReference>
<evidence type="ECO:0000256" key="2">
    <source>
        <dbReference type="SAM" id="MobiDB-lite"/>
    </source>
</evidence>
<evidence type="ECO:0000313" key="4">
    <source>
        <dbReference type="EMBL" id="SBP87975.1"/>
    </source>
</evidence>
<dbReference type="SUPFAM" id="SSF54373">
    <property type="entry name" value="FAD-linked reductases, C-terminal domain"/>
    <property type="match status" value="1"/>
</dbReference>
<evidence type="ECO:0000313" key="5">
    <source>
        <dbReference type="Proteomes" id="UP000214566"/>
    </source>
</evidence>
<dbReference type="Proteomes" id="UP000214566">
    <property type="component" value="Unassembled WGS sequence"/>
</dbReference>
<organism evidence="4 5">
    <name type="scientific">Thiomonas delicata</name>
    <name type="common">Thiomonas cuprina</name>
    <dbReference type="NCBI Taxonomy" id="364030"/>
    <lineage>
        <taxon>Bacteria</taxon>
        <taxon>Pseudomonadati</taxon>
        <taxon>Pseudomonadota</taxon>
        <taxon>Betaproteobacteria</taxon>
        <taxon>Burkholderiales</taxon>
        <taxon>Thiomonas</taxon>
    </lineage>
</organism>
<dbReference type="GO" id="GO:0005737">
    <property type="term" value="C:cytoplasm"/>
    <property type="evidence" value="ECO:0007669"/>
    <property type="project" value="TreeGrafter"/>
</dbReference>
<dbReference type="SUPFAM" id="SSF51971">
    <property type="entry name" value="Nucleotide-binding domain"/>
    <property type="match status" value="1"/>
</dbReference>
<dbReference type="Gene3D" id="3.30.9.10">
    <property type="entry name" value="D-Amino Acid Oxidase, subunit A, domain 2"/>
    <property type="match status" value="1"/>
</dbReference>
<feature type="region of interest" description="Disordered" evidence="2">
    <location>
        <begin position="1"/>
        <end position="39"/>
    </location>
</feature>
<dbReference type="PANTHER" id="PTHR13847:SF289">
    <property type="entry name" value="GLYCINE OXIDASE"/>
    <property type="match status" value="1"/>
</dbReference>
<name>A0A238D403_THIDL</name>
<keyword evidence="5" id="KW-1185">Reference proteome</keyword>
<sequence length="415" mass="42740">MNAAPPRAETSPPQPFPQGGEGVREPAAPNSALTSSICGGGREGDAPRIGIAGAGLAGRLLAWRLLRAGYAVELFDAHARADRSSAGPTAAAMLSPTAELAAADAGIHALGVASLSIWPQWLAELHAQTGHDIYFRREGTLVVAHAADRGALEHYTALLRAHLPAGDGGASMQTLGGEQISALEPLLAGRFGQGLFLPQEGQLANDQLYAALAAALDAGLAACGGAWHEGVAIDAVAPAALLDAHGRRHGFDLAVDCRGIGARGGVPGLHGVRGEVLTVFAPGVSLRRPVRLIHPRYAIYVAPRPGGQFVVGATELDSEDAGPPTLRSTLELGSALYSLHPEFGEARVLRLAAALRPALPDHHPVAGPDASGVWRINGLFRHGYLIAPALVRQVEQGIAAALGAPGPQTELRHAA</sequence>
<dbReference type="Gene3D" id="3.50.50.60">
    <property type="entry name" value="FAD/NAD(P)-binding domain"/>
    <property type="match status" value="1"/>
</dbReference>
<dbReference type="GO" id="GO:0016491">
    <property type="term" value="F:oxidoreductase activity"/>
    <property type="evidence" value="ECO:0007669"/>
    <property type="project" value="UniProtKB-KW"/>
</dbReference>
<accession>A0A238D403</accession>
<evidence type="ECO:0000256" key="1">
    <source>
        <dbReference type="ARBA" id="ARBA00023002"/>
    </source>
</evidence>
<keyword evidence="1" id="KW-0560">Oxidoreductase</keyword>
<gene>
    <name evidence="4" type="ORF">THIARS_60688</name>
</gene>
<feature type="domain" description="FAD dependent oxidoreductase" evidence="3">
    <location>
        <begin position="49"/>
        <end position="390"/>
    </location>
</feature>
<dbReference type="AlphaFoldDB" id="A0A238D403"/>
<proteinExistence type="predicted"/>
<dbReference type="InterPro" id="IPR036188">
    <property type="entry name" value="FAD/NAD-bd_sf"/>
</dbReference>
<dbReference type="InterPro" id="IPR006076">
    <property type="entry name" value="FAD-dep_OxRdtase"/>
</dbReference>
<dbReference type="Pfam" id="PF01266">
    <property type="entry name" value="DAO"/>
    <property type="match status" value="1"/>
</dbReference>
<dbReference type="PANTHER" id="PTHR13847">
    <property type="entry name" value="SARCOSINE DEHYDROGENASE-RELATED"/>
    <property type="match status" value="1"/>
</dbReference>
<reference evidence="4 5" key="1">
    <citation type="submission" date="2016-06" db="EMBL/GenBank/DDBJ databases">
        <authorList>
            <person name="Kjaerup R.B."/>
            <person name="Dalgaard T.S."/>
            <person name="Juul-Madsen H.R."/>
        </authorList>
    </citation>
    <scope>NUCLEOTIDE SEQUENCE [LARGE SCALE GENOMIC DNA]</scope>
    <source>
        <strain evidence="4 5">DSM 16361</strain>
    </source>
</reference>
<dbReference type="RefSeq" id="WP_245845634.1">
    <property type="nucleotide sequence ID" value="NZ_LT592170.1"/>
</dbReference>
<evidence type="ECO:0000259" key="3">
    <source>
        <dbReference type="Pfam" id="PF01266"/>
    </source>
</evidence>
<protein>
    <submittedName>
        <fullName evidence="4">Glycine oxidase ThiO</fullName>
    </submittedName>
</protein>